<evidence type="ECO:0000313" key="5">
    <source>
        <dbReference type="EMBL" id="UOQ70683.1"/>
    </source>
</evidence>
<dbReference type="GO" id="GO:0004497">
    <property type="term" value="F:monooxygenase activity"/>
    <property type="evidence" value="ECO:0007669"/>
    <property type="project" value="UniProtKB-KW"/>
</dbReference>
<evidence type="ECO:0000256" key="1">
    <source>
        <dbReference type="ARBA" id="ARBA00022630"/>
    </source>
</evidence>
<dbReference type="SUPFAM" id="SSF51905">
    <property type="entry name" value="FAD/NAD(P)-binding domain"/>
    <property type="match status" value="1"/>
</dbReference>
<protein>
    <recommendedName>
        <fullName evidence="7">FAD-binding domain-containing protein</fullName>
    </recommendedName>
</protein>
<keyword evidence="4" id="KW-0503">Monooxygenase</keyword>
<dbReference type="InterPro" id="IPR036188">
    <property type="entry name" value="FAD/NAD-bd_sf"/>
</dbReference>
<evidence type="ECO:0000256" key="4">
    <source>
        <dbReference type="ARBA" id="ARBA00023033"/>
    </source>
</evidence>
<keyword evidence="3" id="KW-0560">Oxidoreductase</keyword>
<keyword evidence="6" id="KW-1185">Reference proteome</keyword>
<keyword evidence="2" id="KW-0274">FAD</keyword>
<gene>
    <name evidence="5" type="ORF">MUN79_18505</name>
</gene>
<dbReference type="Proteomes" id="UP000831796">
    <property type="component" value="Chromosome"/>
</dbReference>
<organism evidence="5 6">
    <name type="scientific">Hymenobacter cellulosilyticus</name>
    <dbReference type="NCBI Taxonomy" id="2932248"/>
    <lineage>
        <taxon>Bacteria</taxon>
        <taxon>Pseudomonadati</taxon>
        <taxon>Bacteroidota</taxon>
        <taxon>Cytophagia</taxon>
        <taxon>Cytophagales</taxon>
        <taxon>Hymenobacteraceae</taxon>
        <taxon>Hymenobacter</taxon>
    </lineage>
</organism>
<keyword evidence="1" id="KW-0285">Flavoprotein</keyword>
<dbReference type="RefSeq" id="WP_244674101.1">
    <property type="nucleotide sequence ID" value="NZ_CP095046.1"/>
</dbReference>
<dbReference type="AlphaFoldDB" id="A0A8T9Q6K8"/>
<dbReference type="Gene3D" id="3.50.50.60">
    <property type="entry name" value="FAD/NAD(P)-binding domain"/>
    <property type="match status" value="1"/>
</dbReference>
<sequence>MPPYAGEGVNMAMLDALKLSECLTNSAFASSQQAISHYEAAMRARAAEAADMSIVSMEQLHSAGGLAWMSELMSSGVE</sequence>
<proteinExistence type="predicted"/>
<accession>A0A8T9Q6K8</accession>
<dbReference type="KEGG" id="hcu:MUN79_18505"/>
<dbReference type="PANTHER" id="PTHR46972:SF1">
    <property type="entry name" value="FAD DEPENDENT OXIDOREDUCTASE DOMAIN-CONTAINING PROTEIN"/>
    <property type="match status" value="1"/>
</dbReference>
<dbReference type="EMBL" id="CP095046">
    <property type="protein sequence ID" value="UOQ70683.1"/>
    <property type="molecule type" value="Genomic_DNA"/>
</dbReference>
<evidence type="ECO:0008006" key="7">
    <source>
        <dbReference type="Google" id="ProtNLM"/>
    </source>
</evidence>
<evidence type="ECO:0000256" key="2">
    <source>
        <dbReference type="ARBA" id="ARBA00022827"/>
    </source>
</evidence>
<evidence type="ECO:0000256" key="3">
    <source>
        <dbReference type="ARBA" id="ARBA00023002"/>
    </source>
</evidence>
<reference evidence="5" key="1">
    <citation type="submission" date="2022-04" db="EMBL/GenBank/DDBJ databases">
        <title>Hymenobacter sp. isolated from the air.</title>
        <authorList>
            <person name="Won M."/>
            <person name="Lee C.-M."/>
            <person name="Woen H.-Y."/>
            <person name="Kwon S.-W."/>
        </authorList>
    </citation>
    <scope>NUCLEOTIDE SEQUENCE</scope>
    <source>
        <strain evidence="5">5116S-3</strain>
    </source>
</reference>
<evidence type="ECO:0000313" key="6">
    <source>
        <dbReference type="Proteomes" id="UP000831796"/>
    </source>
</evidence>
<name>A0A8T9Q6K8_9BACT</name>
<dbReference type="PANTHER" id="PTHR46972">
    <property type="entry name" value="MONOOXYGENASE ASQM-RELATED"/>
    <property type="match status" value="1"/>
</dbReference>